<gene>
    <name evidence="1" type="ORF">COA96_08920</name>
</gene>
<dbReference type="InterPro" id="IPR027417">
    <property type="entry name" value="P-loop_NTPase"/>
</dbReference>
<evidence type="ECO:0000313" key="1">
    <source>
        <dbReference type="EMBL" id="PCJ24636.1"/>
    </source>
</evidence>
<accession>A0A2A5B0M5</accession>
<dbReference type="Gene3D" id="3.40.50.300">
    <property type="entry name" value="P-loop containing nucleotide triphosphate hydrolases"/>
    <property type="match status" value="1"/>
</dbReference>
<evidence type="ECO:0000313" key="2">
    <source>
        <dbReference type="Proteomes" id="UP000218327"/>
    </source>
</evidence>
<protein>
    <submittedName>
        <fullName evidence="1">ATPase</fullName>
    </submittedName>
</protein>
<proteinExistence type="predicted"/>
<reference evidence="2" key="1">
    <citation type="submission" date="2017-08" db="EMBL/GenBank/DDBJ databases">
        <title>A dynamic microbial community with high functional redundancy inhabits the cold, oxic subseafloor aquifer.</title>
        <authorList>
            <person name="Tully B.J."/>
            <person name="Wheat C.G."/>
            <person name="Glazer B.T."/>
            <person name="Huber J.A."/>
        </authorList>
    </citation>
    <scope>NUCLEOTIDE SEQUENCE [LARGE SCALE GENOMIC DNA]</scope>
</reference>
<dbReference type="EMBL" id="NVVJ01000024">
    <property type="protein sequence ID" value="PCJ24636.1"/>
    <property type="molecule type" value="Genomic_DNA"/>
</dbReference>
<organism evidence="1 2">
    <name type="scientific">SAR86 cluster bacterium</name>
    <dbReference type="NCBI Taxonomy" id="2030880"/>
    <lineage>
        <taxon>Bacteria</taxon>
        <taxon>Pseudomonadati</taxon>
        <taxon>Pseudomonadota</taxon>
        <taxon>Gammaproteobacteria</taxon>
        <taxon>SAR86 cluster</taxon>
    </lineage>
</organism>
<comment type="caution">
    <text evidence="1">The sequence shown here is derived from an EMBL/GenBank/DDBJ whole genome shotgun (WGS) entry which is preliminary data.</text>
</comment>
<sequence>MIKPDWNTFKAKFSENPQENFEWFCFLLFCKEFDKPIGIFRYKNQAAIETDPVVVGEQEIAWQAKFFDTRLSENSTTLIKCITDTKKYYPSVTKLILYSNQEWGQTKGTTPKSKTKIDDKAFELGLTLEWRTKSYFESPFVSQINEEISRHFFSPSDSIFDLQQKLIFHTDIILHEINTEIIYLENKIHIDRSSVLNQIDDSSSNILILSGAGGTGKTATIKEFRAQLGSEVPFFTFKATEFDIQNINELFPAYDHRRFLESYEADNQKLLVIDSAEKLLDFKNTQPFREFLANAIENKWKIIFTTRSSYLSDLNFQFFEIYKVVPTNILLLELTLDELENIAKQYDFSLPTDNKLRTLIRNPFYLSEYLKFHKASDKLDYPQFRNKLWKNIVEKSKPARERAFLDIAFERADKGRFFVNPEVPSAILDDELRSDGLIGYESKLGYFITHDIYEEWALENIVESAFVNTDSQASFFDTIGQSLPIRRSFRIWISEKLRTEDSSIIGFIEEIFEDTSLPKHWKDEVIVAVLLSEYSETFFRKFRSLLLNDDNKLLKDICFLIRIACKEVDDSFLLNLGIKAPNVFSLNYVFTKPKGSGWKSLIGFVHENFTEIGVDNFSFLLPILYEWNSKNKTGASTRKCGLITLNYFNEVTKVDSYFPSGNFKNRVIRTILNASSELIEELSEIFEEIILKKQKKHNTRYHDLVEDCLTNIESFPVSQSHPNQLLKLCALFWTHTPDPEDTYYGSSAGTGVEKHFGLEGEYSRYYPSSAFQTPTIALLRSTLKNTLDFILSFTNNAVNHYAKTRMGQNETESIELQFEDGTNQRQLISSRLWHMYRGTQVNTHILESMHMALESYLLDYGKKAKASSLETCLLYLLRNSQSASITSVVTSIVLSCPDKTFNVAKILFGSRLLFFYDTTRAMQDLQQKHTLTLFKKNMPSSGKNEIFENERITTCDLPHRKDSLENLLLKYQLFKSESVGASIASERQAVCWEILDSHYDQVPEESAQLEEDKIWRLYLARMDSRKMKPTTKKVEKGIQIELNPEIDPKLKEFSDSALMRSNDSFKYMKLRMWARYSIDGDPRRDQYLDYENSPKTAIKEAREIVKLIPSMNEDFLLMNKAIPSEVCVVLCRDHMKDLSKDDKLFCKNTILEAASRIVAEGYDFQYSDGTGPAIQYLYLLFAEFPESRPEIKILVLYALFYERTIDMAGTEFSIYAEFAIQSMWKEYPEHANSLILGYLILKPIRNQLAALVRDEKHAQEIYNWSEAELLERFEKENQNLLKGMIKNNLSLTDVEDLTDSDLVVLTETFRLVPLGTQDSDHHKLVISITSALSSAIFTADREDKIDYAVKHKFLEKFALFTLHLESDQIGKYLDIILENLSNTEVTADLFVEYISIQDRYPHYESFWFIWHYFENKVIELCNDGDSKWHTNKILQAFLFAKNPWKEDANKWSTFRPENSEFFALFSKKLPHCSSVLYSIAKLSNGIGSIYLEESIGWMSQILMNSSTQFDSDMEERTIFLLESCIKKYTYMNREDIKKNQRLKKKVLTILDFLMSKGSVVGYMLREDIL</sequence>
<dbReference type="NCBIfam" id="NF041815">
    <property type="entry name" value="Avs4"/>
    <property type="match status" value="1"/>
</dbReference>
<dbReference type="Proteomes" id="UP000218327">
    <property type="component" value="Unassembled WGS sequence"/>
</dbReference>
<name>A0A2A5B0M5_9GAMM</name>
<dbReference type="SUPFAM" id="SSF52540">
    <property type="entry name" value="P-loop containing nucleoside triphosphate hydrolases"/>
    <property type="match status" value="1"/>
</dbReference>